<gene>
    <name evidence="4" type="primary">Aste57867_15664</name>
    <name evidence="3" type="ORF">As57867_015608</name>
    <name evidence="4" type="ORF">ASTE57867_15664</name>
</gene>
<dbReference type="OrthoDB" id="71214at2759"/>
<evidence type="ECO:0000256" key="2">
    <source>
        <dbReference type="ARBA" id="ARBA00023172"/>
    </source>
</evidence>
<dbReference type="Proteomes" id="UP000332933">
    <property type="component" value="Unassembled WGS sequence"/>
</dbReference>
<evidence type="ECO:0000313" key="5">
    <source>
        <dbReference type="Proteomes" id="UP000332933"/>
    </source>
</evidence>
<dbReference type="SUPFAM" id="SSF47823">
    <property type="entry name" value="lambda integrase-like, N-terminal domain"/>
    <property type="match status" value="1"/>
</dbReference>
<evidence type="ECO:0000313" key="3">
    <source>
        <dbReference type="EMBL" id="KAF0693372.1"/>
    </source>
</evidence>
<proteinExistence type="predicted"/>
<dbReference type="GO" id="GO:0015074">
    <property type="term" value="P:DNA integration"/>
    <property type="evidence" value="ECO:0007669"/>
    <property type="project" value="InterPro"/>
</dbReference>
<dbReference type="GO" id="GO:0003677">
    <property type="term" value="F:DNA binding"/>
    <property type="evidence" value="ECO:0007669"/>
    <property type="project" value="UniProtKB-KW"/>
</dbReference>
<dbReference type="InterPro" id="IPR013762">
    <property type="entry name" value="Integrase-like_cat_sf"/>
</dbReference>
<organism evidence="4 5">
    <name type="scientific">Aphanomyces stellatus</name>
    <dbReference type="NCBI Taxonomy" id="120398"/>
    <lineage>
        <taxon>Eukaryota</taxon>
        <taxon>Sar</taxon>
        <taxon>Stramenopiles</taxon>
        <taxon>Oomycota</taxon>
        <taxon>Saprolegniomycetes</taxon>
        <taxon>Saprolegniales</taxon>
        <taxon>Verrucalvaceae</taxon>
        <taxon>Aphanomyces</taxon>
    </lineage>
</organism>
<dbReference type="Gene3D" id="1.10.150.130">
    <property type="match status" value="1"/>
</dbReference>
<dbReference type="AlphaFoldDB" id="A0A485L5J0"/>
<evidence type="ECO:0000256" key="1">
    <source>
        <dbReference type="ARBA" id="ARBA00023125"/>
    </source>
</evidence>
<dbReference type="EMBL" id="VJMH01005706">
    <property type="protein sequence ID" value="KAF0693372.1"/>
    <property type="molecule type" value="Genomic_DNA"/>
</dbReference>
<accession>A0A485L5J0</accession>
<dbReference type="InterPro" id="IPR010998">
    <property type="entry name" value="Integrase_recombinase_N"/>
</dbReference>
<protein>
    <submittedName>
        <fullName evidence="4">Aste57867_15664 protein</fullName>
    </submittedName>
</protein>
<keyword evidence="2" id="KW-0233">DNA recombination</keyword>
<keyword evidence="1" id="KW-0238">DNA-binding</keyword>
<dbReference type="SUPFAM" id="SSF56349">
    <property type="entry name" value="DNA breaking-rejoining enzymes"/>
    <property type="match status" value="1"/>
</dbReference>
<dbReference type="GO" id="GO:0006310">
    <property type="term" value="P:DNA recombination"/>
    <property type="evidence" value="ECO:0007669"/>
    <property type="project" value="UniProtKB-KW"/>
</dbReference>
<dbReference type="InterPro" id="IPR011010">
    <property type="entry name" value="DNA_brk_join_enz"/>
</dbReference>
<dbReference type="EMBL" id="CAADRA010005727">
    <property type="protein sequence ID" value="VFT92458.1"/>
    <property type="molecule type" value="Genomic_DNA"/>
</dbReference>
<dbReference type="Gene3D" id="1.10.443.10">
    <property type="entry name" value="Intergrase catalytic core"/>
    <property type="match status" value="1"/>
</dbReference>
<name>A0A485L5J0_9STRA</name>
<evidence type="ECO:0000313" key="4">
    <source>
        <dbReference type="EMBL" id="VFT92458.1"/>
    </source>
</evidence>
<reference evidence="3" key="2">
    <citation type="submission" date="2019-06" db="EMBL/GenBank/DDBJ databases">
        <title>Genomics analysis of Aphanomyces spp. identifies a new class of oomycete effector associated with host adaptation.</title>
        <authorList>
            <person name="Gaulin E."/>
        </authorList>
    </citation>
    <scope>NUCLEOTIDE SEQUENCE</scope>
    <source>
        <strain evidence="3">CBS 578.67</strain>
    </source>
</reference>
<sequence>MESVPTKQTIQDSFRGASTRRTYTTYQNQFQEFCTTYKHDLDPVNATADDCTDFFHHLYSLGRKTRTVDSAKTALVAFFKEHQVEPNPAQAPLSKQYVVGLQKYNRQNNVDDEKKAHPLTVDELSTIMNGFAKLNPFVGAMFRCLLSCCYLGCFRISEMLGLKWGDVALGKSAHGSFVSVRLRWHKKASVEKECQVNEDSYPCLRVCGFYEDYVEKVAVTLMQTSKDAFVFPHMTMLANGSVKVDWFKATEHNFVRRQLNDIVDSSPGLLTGISLHSMRRGGCFYRVFESPERRFDFRELMGWCRWGDAKTCCEYLVTRTLSNAIDPRLLLEKRSMAPSGVHGGLTSGQPTADNIAAAVVKCLRVDPVLTSQVVTSGTKRQKTMQDFAVPKSIPTARSGKEAWEQWFTVDPKRGVYCALKDYSKDMVKSDRRKYSERQTLVMAFNKYQSFAQFEKEYAYHVDSYWGLLQEVRKRKRENRL</sequence>
<reference evidence="4 5" key="1">
    <citation type="submission" date="2019-03" db="EMBL/GenBank/DDBJ databases">
        <authorList>
            <person name="Gaulin E."/>
            <person name="Dumas B."/>
        </authorList>
    </citation>
    <scope>NUCLEOTIDE SEQUENCE [LARGE SCALE GENOMIC DNA]</scope>
    <source>
        <strain evidence="4">CBS 568.67</strain>
    </source>
</reference>
<keyword evidence="5" id="KW-1185">Reference proteome</keyword>